<name>B3CDD5_9BACE</name>
<protein>
    <recommendedName>
        <fullName evidence="2">Acyltransferase 3 domain-containing protein</fullName>
    </recommendedName>
</protein>
<accession>B3CDD5</accession>
<reference evidence="3 4" key="1">
    <citation type="submission" date="2008-04" db="EMBL/GenBank/DDBJ databases">
        <title>Draft genome sequence of Bacteroides intestinalis (DSM 17393).</title>
        <authorList>
            <person name="Sudarsanam P."/>
            <person name="Ley R."/>
            <person name="Guruge J."/>
            <person name="Turnbaugh P.J."/>
            <person name="Mahowald M."/>
            <person name="Liep D."/>
            <person name="Gordon J."/>
        </authorList>
    </citation>
    <scope>NUCLEOTIDE SEQUENCE [LARGE SCALE GENOMIC DNA]</scope>
    <source>
        <strain evidence="3 4">DSM 17393</strain>
    </source>
</reference>
<feature type="domain" description="Acyltransferase 3" evidence="2">
    <location>
        <begin position="4"/>
        <end position="301"/>
    </location>
</feature>
<keyword evidence="1" id="KW-0472">Membrane</keyword>
<dbReference type="GeneID" id="26159676"/>
<reference evidence="3 4" key="2">
    <citation type="submission" date="2008-04" db="EMBL/GenBank/DDBJ databases">
        <authorList>
            <person name="Fulton L."/>
            <person name="Clifton S."/>
            <person name="Fulton B."/>
            <person name="Xu J."/>
            <person name="Minx P."/>
            <person name="Pepin K.H."/>
            <person name="Johnson M."/>
            <person name="Thiruvilangam P."/>
            <person name="Bhonagiri V."/>
            <person name="Nash W.E."/>
            <person name="Mardis E.R."/>
            <person name="Wilson R.K."/>
        </authorList>
    </citation>
    <scope>NUCLEOTIDE SEQUENCE [LARGE SCALE GENOMIC DNA]</scope>
    <source>
        <strain evidence="3 4">DSM 17393</strain>
    </source>
</reference>
<feature type="transmembrane region" description="Helical" evidence="1">
    <location>
        <begin position="262"/>
        <end position="281"/>
    </location>
</feature>
<dbReference type="eggNOG" id="ENOG5030Y1D">
    <property type="taxonomic scope" value="Bacteria"/>
</dbReference>
<dbReference type="EMBL" id="ABJL02000008">
    <property type="protein sequence ID" value="EDV03196.1"/>
    <property type="molecule type" value="Genomic_DNA"/>
</dbReference>
<keyword evidence="1" id="KW-0812">Transmembrane</keyword>
<dbReference type="InterPro" id="IPR002656">
    <property type="entry name" value="Acyl_transf_3_dom"/>
</dbReference>
<dbReference type="GO" id="GO:0016747">
    <property type="term" value="F:acyltransferase activity, transferring groups other than amino-acyl groups"/>
    <property type="evidence" value="ECO:0007669"/>
    <property type="project" value="InterPro"/>
</dbReference>
<dbReference type="Pfam" id="PF01757">
    <property type="entry name" value="Acyl_transf_3"/>
    <property type="match status" value="1"/>
</dbReference>
<feature type="transmembrane region" description="Helical" evidence="1">
    <location>
        <begin position="221"/>
        <end position="242"/>
    </location>
</feature>
<dbReference type="STRING" id="471870.BACINT_02310"/>
<feature type="transmembrane region" description="Helical" evidence="1">
    <location>
        <begin position="162"/>
        <end position="182"/>
    </location>
</feature>
<evidence type="ECO:0000313" key="3">
    <source>
        <dbReference type="EMBL" id="EDV03196.1"/>
    </source>
</evidence>
<feature type="transmembrane region" description="Helical" evidence="1">
    <location>
        <begin position="189"/>
        <end position="209"/>
    </location>
</feature>
<comment type="caution">
    <text evidence="3">The sequence shown here is derived from an EMBL/GenBank/DDBJ whole genome shotgun (WGS) entry which is preliminary data.</text>
</comment>
<evidence type="ECO:0000313" key="4">
    <source>
        <dbReference type="Proteomes" id="UP000004596"/>
    </source>
</evidence>
<proteinExistence type="predicted"/>
<dbReference type="OrthoDB" id="9807605at2"/>
<evidence type="ECO:0000256" key="1">
    <source>
        <dbReference type="SAM" id="Phobius"/>
    </source>
</evidence>
<gene>
    <name evidence="3" type="ORF">BACINT_02310</name>
</gene>
<feature type="transmembrane region" description="Helical" evidence="1">
    <location>
        <begin position="111"/>
        <end position="128"/>
    </location>
</feature>
<feature type="transmembrane region" description="Helical" evidence="1">
    <location>
        <begin position="140"/>
        <end position="156"/>
    </location>
</feature>
<organism evidence="3 4">
    <name type="scientific">Bacteroides intestinalis DSM 17393</name>
    <dbReference type="NCBI Taxonomy" id="471870"/>
    <lineage>
        <taxon>Bacteria</taxon>
        <taxon>Pseudomonadati</taxon>
        <taxon>Bacteroidota</taxon>
        <taxon>Bacteroidia</taxon>
        <taxon>Bacteroidales</taxon>
        <taxon>Bacteroidaceae</taxon>
        <taxon>Bacteroides</taxon>
    </lineage>
</organism>
<sequence length="315" mass="36857">MRRKDIDGISGLMIVYMIFVHIVNFTHTGNFFVVLMRPLFFFMPWFFFKSGMFFFHKSNNQMFLEGKKLLYPYVKYSLYGIIVWSVILFFYGETSWVKYILSPFYQILKEGAVMGNLPLWFLASLFVAKLMYNAICSQKYYLTLLFLCIIAAYILDVINCNYIVWFGNILSGLFFLGMGHLLKDVQYKKIVFIISTLFYVAYLSIPSLFSNVDMRANHCNHGYYLLYVLGSLSGIIMINNIFYYLPQNTSILHAIGSKSMNYYVIHYLLLEVVILFSNKIFHVDIDSLLMVFILSLNSFIVLPIIAKYVNTSRFI</sequence>
<keyword evidence="1" id="KW-1133">Transmembrane helix</keyword>
<feature type="transmembrane region" description="Helical" evidence="1">
    <location>
        <begin position="69"/>
        <end position="91"/>
    </location>
</feature>
<dbReference type="RefSeq" id="WP_007662952.1">
    <property type="nucleotide sequence ID" value="NZ_ABJL02000008.1"/>
</dbReference>
<evidence type="ECO:0000259" key="2">
    <source>
        <dbReference type="Pfam" id="PF01757"/>
    </source>
</evidence>
<dbReference type="Proteomes" id="UP000004596">
    <property type="component" value="Unassembled WGS sequence"/>
</dbReference>
<feature type="transmembrane region" description="Helical" evidence="1">
    <location>
        <begin position="7"/>
        <end position="25"/>
    </location>
</feature>
<dbReference type="AlphaFoldDB" id="B3CDD5"/>
<feature type="transmembrane region" description="Helical" evidence="1">
    <location>
        <begin position="287"/>
        <end position="309"/>
    </location>
</feature>